<proteinExistence type="predicted"/>
<keyword evidence="2" id="KW-1185">Reference proteome</keyword>
<gene>
    <name evidence="1" type="ORF">ONZ43_g4480</name>
</gene>
<dbReference type="EMBL" id="JAPESX010001214">
    <property type="protein sequence ID" value="KAJ8116244.1"/>
    <property type="molecule type" value="Genomic_DNA"/>
</dbReference>
<evidence type="ECO:0000313" key="1">
    <source>
        <dbReference type="EMBL" id="KAJ8116244.1"/>
    </source>
</evidence>
<reference evidence="1" key="1">
    <citation type="submission" date="2022-11" db="EMBL/GenBank/DDBJ databases">
        <title>Genome Sequence of Nemania bipapillata.</title>
        <authorList>
            <person name="Buettner E."/>
        </authorList>
    </citation>
    <scope>NUCLEOTIDE SEQUENCE</scope>
    <source>
        <strain evidence="1">CP14</strain>
    </source>
</reference>
<comment type="caution">
    <text evidence="1">The sequence shown here is derived from an EMBL/GenBank/DDBJ whole genome shotgun (WGS) entry which is preliminary data.</text>
</comment>
<name>A0ACC2IMG6_9PEZI</name>
<organism evidence="1 2">
    <name type="scientific">Nemania bipapillata</name>
    <dbReference type="NCBI Taxonomy" id="110536"/>
    <lineage>
        <taxon>Eukaryota</taxon>
        <taxon>Fungi</taxon>
        <taxon>Dikarya</taxon>
        <taxon>Ascomycota</taxon>
        <taxon>Pezizomycotina</taxon>
        <taxon>Sordariomycetes</taxon>
        <taxon>Xylariomycetidae</taxon>
        <taxon>Xylariales</taxon>
        <taxon>Xylariaceae</taxon>
        <taxon>Nemania</taxon>
    </lineage>
</organism>
<accession>A0ACC2IMG6</accession>
<sequence length="97" mass="11091">MSPKLTEVLRGRLFGQIGEISEIQSYIPVHVAMLNRGDQQLREDYWILQKYYREALGLSVDQIREYVQQVDLAELEGLAGPLMNMRTPMKVSSSHPG</sequence>
<dbReference type="Proteomes" id="UP001153334">
    <property type="component" value="Unassembled WGS sequence"/>
</dbReference>
<evidence type="ECO:0000313" key="2">
    <source>
        <dbReference type="Proteomes" id="UP001153334"/>
    </source>
</evidence>
<protein>
    <submittedName>
        <fullName evidence="1">Uncharacterized protein</fullName>
    </submittedName>
</protein>